<dbReference type="EMBL" id="KV417481">
    <property type="protein sequence ID" value="KZP33932.1"/>
    <property type="molecule type" value="Genomic_DNA"/>
</dbReference>
<gene>
    <name evidence="2" type="ORF">FIBSPDRAFT_881417</name>
</gene>
<feature type="region of interest" description="Disordered" evidence="1">
    <location>
        <begin position="1"/>
        <end position="44"/>
    </location>
</feature>
<evidence type="ECO:0000313" key="3">
    <source>
        <dbReference type="Proteomes" id="UP000076532"/>
    </source>
</evidence>
<proteinExistence type="predicted"/>
<organism evidence="2 3">
    <name type="scientific">Athelia psychrophila</name>
    <dbReference type="NCBI Taxonomy" id="1759441"/>
    <lineage>
        <taxon>Eukaryota</taxon>
        <taxon>Fungi</taxon>
        <taxon>Dikarya</taxon>
        <taxon>Basidiomycota</taxon>
        <taxon>Agaricomycotina</taxon>
        <taxon>Agaricomycetes</taxon>
        <taxon>Agaricomycetidae</taxon>
        <taxon>Atheliales</taxon>
        <taxon>Atheliaceae</taxon>
        <taxon>Athelia</taxon>
    </lineage>
</organism>
<dbReference type="AlphaFoldDB" id="A0A166WN83"/>
<evidence type="ECO:0000313" key="2">
    <source>
        <dbReference type="EMBL" id="KZP33932.1"/>
    </source>
</evidence>
<sequence>MTAHKSTKGGKRLVNIPCLYGTRSSDPPLPSAKSAEIPPPGPEEVLTRRFARSERHTFGKLDIKKALKKEDSFFQSRAKHLEETDTYNPDLDPIDGANKSELISTLHLVQCWCEKGHPNQLPKPSAELCGRGSTSQAQEAQVYLNANKLQAKYLNEIIEKLLPEMHVELQACANAALWYPELRAASLALLQCGSAKLILILTGSTGSFQLPYAVGITLEAICTYLI</sequence>
<accession>A0A166WN83</accession>
<dbReference type="Proteomes" id="UP000076532">
    <property type="component" value="Unassembled WGS sequence"/>
</dbReference>
<feature type="compositionally biased region" description="Basic residues" evidence="1">
    <location>
        <begin position="1"/>
        <end position="11"/>
    </location>
</feature>
<reference evidence="2 3" key="1">
    <citation type="journal article" date="2016" name="Mol. Biol. Evol.">
        <title>Comparative Genomics of Early-Diverging Mushroom-Forming Fungi Provides Insights into the Origins of Lignocellulose Decay Capabilities.</title>
        <authorList>
            <person name="Nagy L.G."/>
            <person name="Riley R."/>
            <person name="Tritt A."/>
            <person name="Adam C."/>
            <person name="Daum C."/>
            <person name="Floudas D."/>
            <person name="Sun H."/>
            <person name="Yadav J.S."/>
            <person name="Pangilinan J."/>
            <person name="Larsson K.H."/>
            <person name="Matsuura K."/>
            <person name="Barry K."/>
            <person name="Labutti K."/>
            <person name="Kuo R."/>
            <person name="Ohm R.A."/>
            <person name="Bhattacharya S.S."/>
            <person name="Shirouzu T."/>
            <person name="Yoshinaga Y."/>
            <person name="Martin F.M."/>
            <person name="Grigoriev I.V."/>
            <person name="Hibbett D.S."/>
        </authorList>
    </citation>
    <scope>NUCLEOTIDE SEQUENCE [LARGE SCALE GENOMIC DNA]</scope>
    <source>
        <strain evidence="2 3">CBS 109695</strain>
    </source>
</reference>
<evidence type="ECO:0000256" key="1">
    <source>
        <dbReference type="SAM" id="MobiDB-lite"/>
    </source>
</evidence>
<name>A0A166WN83_9AGAM</name>
<protein>
    <submittedName>
        <fullName evidence="2">Uncharacterized protein</fullName>
    </submittedName>
</protein>
<keyword evidence="3" id="KW-1185">Reference proteome</keyword>